<dbReference type="PANTHER" id="PTHR23517">
    <property type="entry name" value="RESISTANCE PROTEIN MDTM, PUTATIVE-RELATED-RELATED"/>
    <property type="match status" value="1"/>
</dbReference>
<feature type="transmembrane region" description="Helical" evidence="7">
    <location>
        <begin position="209"/>
        <end position="231"/>
    </location>
</feature>
<keyword evidence="10" id="KW-1185">Reference proteome</keyword>
<dbReference type="InterPro" id="IPR011701">
    <property type="entry name" value="MFS"/>
</dbReference>
<keyword evidence="6 7" id="KW-0472">Membrane</keyword>
<dbReference type="GO" id="GO:0005886">
    <property type="term" value="C:plasma membrane"/>
    <property type="evidence" value="ECO:0007669"/>
    <property type="project" value="UniProtKB-SubCell"/>
</dbReference>
<organism evidence="9 10">
    <name type="scientific">Intestinimonas butyriciproducens</name>
    <dbReference type="NCBI Taxonomy" id="1297617"/>
    <lineage>
        <taxon>Bacteria</taxon>
        <taxon>Bacillati</taxon>
        <taxon>Bacillota</taxon>
        <taxon>Clostridia</taxon>
        <taxon>Eubacteriales</taxon>
        <taxon>Intestinimonas</taxon>
    </lineage>
</organism>
<dbReference type="eggNOG" id="COG2814">
    <property type="taxonomic scope" value="Bacteria"/>
</dbReference>
<dbReference type="GO" id="GO:0022857">
    <property type="term" value="F:transmembrane transporter activity"/>
    <property type="evidence" value="ECO:0007669"/>
    <property type="project" value="InterPro"/>
</dbReference>
<evidence type="ECO:0000313" key="9">
    <source>
        <dbReference type="EMBL" id="ALP94218.1"/>
    </source>
</evidence>
<evidence type="ECO:0000256" key="7">
    <source>
        <dbReference type="SAM" id="Phobius"/>
    </source>
</evidence>
<name>A0A0S2W494_9FIRM</name>
<reference evidence="10" key="2">
    <citation type="submission" date="2015-04" db="EMBL/GenBank/DDBJ databases">
        <title>A butyrogenic pathway from the amino acid lysine in a human gut commensal.</title>
        <authorList>
            <person name="de Vos W.M."/>
            <person name="Bui N.T.P."/>
            <person name="Plugge C.M."/>
            <person name="Ritari J."/>
        </authorList>
    </citation>
    <scope>NUCLEOTIDE SEQUENCE [LARGE SCALE GENOMIC DNA]</scope>
    <source>
        <strain evidence="10">AF211</strain>
    </source>
</reference>
<dbReference type="KEGG" id="ibu:IB211_01827c"/>
<feature type="transmembrane region" description="Helical" evidence="7">
    <location>
        <begin position="82"/>
        <end position="99"/>
    </location>
</feature>
<evidence type="ECO:0000256" key="6">
    <source>
        <dbReference type="ARBA" id="ARBA00023136"/>
    </source>
</evidence>
<feature type="transmembrane region" description="Helical" evidence="7">
    <location>
        <begin position="303"/>
        <end position="329"/>
    </location>
</feature>
<evidence type="ECO:0000256" key="3">
    <source>
        <dbReference type="ARBA" id="ARBA00022475"/>
    </source>
</evidence>
<dbReference type="Pfam" id="PF07690">
    <property type="entry name" value="MFS_1"/>
    <property type="match status" value="1"/>
</dbReference>
<feature type="transmembrane region" description="Helical" evidence="7">
    <location>
        <begin position="171"/>
        <end position="188"/>
    </location>
</feature>
<dbReference type="Gene3D" id="1.20.1250.20">
    <property type="entry name" value="MFS general substrate transporter like domains"/>
    <property type="match status" value="1"/>
</dbReference>
<feature type="domain" description="Major facilitator superfamily (MFS) profile" evidence="8">
    <location>
        <begin position="13"/>
        <end position="394"/>
    </location>
</feature>
<keyword evidence="5 7" id="KW-1133">Transmembrane helix</keyword>
<evidence type="ECO:0000256" key="1">
    <source>
        <dbReference type="ARBA" id="ARBA00004651"/>
    </source>
</evidence>
<dbReference type="SUPFAM" id="SSF103473">
    <property type="entry name" value="MFS general substrate transporter"/>
    <property type="match status" value="1"/>
</dbReference>
<dbReference type="STRING" id="1297617.IB211_01827c"/>
<dbReference type="Proteomes" id="UP000064844">
    <property type="component" value="Chromosome"/>
</dbReference>
<dbReference type="AlphaFoldDB" id="A0A0S2W494"/>
<feature type="transmembrane region" description="Helical" evidence="7">
    <location>
        <begin position="12"/>
        <end position="36"/>
    </location>
</feature>
<evidence type="ECO:0000256" key="2">
    <source>
        <dbReference type="ARBA" id="ARBA00022448"/>
    </source>
</evidence>
<gene>
    <name evidence="9" type="ORF">IB211_01827c</name>
</gene>
<feature type="transmembrane region" description="Helical" evidence="7">
    <location>
        <begin position="251"/>
        <end position="273"/>
    </location>
</feature>
<dbReference type="PROSITE" id="PS50850">
    <property type="entry name" value="MFS"/>
    <property type="match status" value="1"/>
</dbReference>
<feature type="transmembrane region" description="Helical" evidence="7">
    <location>
        <begin position="280"/>
        <end position="297"/>
    </location>
</feature>
<feature type="transmembrane region" description="Helical" evidence="7">
    <location>
        <begin position="105"/>
        <end position="126"/>
    </location>
</feature>
<evidence type="ECO:0000259" key="8">
    <source>
        <dbReference type="PROSITE" id="PS50850"/>
    </source>
</evidence>
<dbReference type="RefSeq" id="WP_058117808.1">
    <property type="nucleotide sequence ID" value="NZ_CP011307.1"/>
</dbReference>
<comment type="subcellular location">
    <subcellularLocation>
        <location evidence="1">Cell membrane</location>
        <topology evidence="1">Multi-pass membrane protein</topology>
    </subcellularLocation>
</comment>
<evidence type="ECO:0000313" key="10">
    <source>
        <dbReference type="Proteomes" id="UP000064844"/>
    </source>
</evidence>
<accession>A0A0S2W494</accession>
<feature type="transmembrane region" description="Helical" evidence="7">
    <location>
        <begin position="146"/>
        <end position="165"/>
    </location>
</feature>
<keyword evidence="2" id="KW-0813">Transport</keyword>
<sequence length="403" mass="43421">MHAAAKRTVLQARIAIAILSLNALALSKNVISLIIADLIKTYPEYPVSTIQLIFSTTTGMAVVGSLLCIWLEKRMTLKSMSMLTLISVLAGGVIGFFCAKTSVPLLFLSSVLIGIGMGLITPLNGINIANHFEGAELVRMNAQNSVAATVGSVVFPLIGGLLVAIDWPCVYWIFFLTIPVMLITVIVQPREEIQCLPRKNGSEPVKVKVWSPALICWVIESFFAGLCWMVYQSNASSLFQSLGFENYAQMASYGSFVFAGLNVIAATTLKVLCRKFGKPCMTGGIVLMAIGLFMLAVCKSVSLLWLIFVATAVIGFGFGIFKSASFVFLPITLEKGATSRGFSYFNAANVLGNFLTPYLITSTVARMGGTIYTRYVLSAVICTALSIFAIATQKLKGTEKIAD</sequence>
<dbReference type="InterPro" id="IPR036259">
    <property type="entry name" value="MFS_trans_sf"/>
</dbReference>
<feature type="transmembrane region" description="Helical" evidence="7">
    <location>
        <begin position="341"/>
        <end position="360"/>
    </location>
</feature>
<protein>
    <recommendedName>
        <fullName evidence="8">Major facilitator superfamily (MFS) profile domain-containing protein</fullName>
    </recommendedName>
</protein>
<dbReference type="InterPro" id="IPR020846">
    <property type="entry name" value="MFS_dom"/>
</dbReference>
<keyword evidence="3" id="KW-1003">Cell membrane</keyword>
<proteinExistence type="predicted"/>
<feature type="transmembrane region" description="Helical" evidence="7">
    <location>
        <begin position="48"/>
        <end position="70"/>
    </location>
</feature>
<dbReference type="InterPro" id="IPR050171">
    <property type="entry name" value="MFS_Transporters"/>
</dbReference>
<dbReference type="PANTHER" id="PTHR23517:SF3">
    <property type="entry name" value="INTEGRAL MEMBRANE TRANSPORT PROTEIN"/>
    <property type="match status" value="1"/>
</dbReference>
<feature type="transmembrane region" description="Helical" evidence="7">
    <location>
        <begin position="372"/>
        <end position="391"/>
    </location>
</feature>
<keyword evidence="4 7" id="KW-0812">Transmembrane</keyword>
<evidence type="ECO:0000256" key="5">
    <source>
        <dbReference type="ARBA" id="ARBA00022989"/>
    </source>
</evidence>
<evidence type="ECO:0000256" key="4">
    <source>
        <dbReference type="ARBA" id="ARBA00022692"/>
    </source>
</evidence>
<reference evidence="9 10" key="1">
    <citation type="journal article" date="2015" name="Nat. Commun.">
        <title>Production of butyrate from lysine and the Amadori product fructoselysine by a human gut commensal.</title>
        <authorList>
            <person name="Bui T.P."/>
            <person name="Ritari J."/>
            <person name="Boeren S."/>
            <person name="de Waard P."/>
            <person name="Plugge C.M."/>
            <person name="de Vos W.M."/>
        </authorList>
    </citation>
    <scope>NUCLEOTIDE SEQUENCE [LARGE SCALE GENOMIC DNA]</scope>
    <source>
        <strain evidence="9 10">AF211</strain>
    </source>
</reference>
<dbReference type="EMBL" id="CP011307">
    <property type="protein sequence ID" value="ALP94218.1"/>
    <property type="molecule type" value="Genomic_DNA"/>
</dbReference>